<evidence type="ECO:0000256" key="11">
    <source>
        <dbReference type="ARBA" id="ARBA00022842"/>
    </source>
</evidence>
<dbReference type="FunFam" id="3.40.50.20:FF:000013">
    <property type="entry name" value="D-alanine--D-alanine ligase"/>
    <property type="match status" value="1"/>
</dbReference>
<evidence type="ECO:0000256" key="6">
    <source>
        <dbReference type="ARBA" id="ARBA00022490"/>
    </source>
</evidence>
<dbReference type="InterPro" id="IPR011127">
    <property type="entry name" value="Dala_Dala_lig_N"/>
</dbReference>
<feature type="binding site" evidence="19">
    <location>
        <position position="269"/>
    </location>
    <ligand>
        <name>Mg(2+)</name>
        <dbReference type="ChEBI" id="CHEBI:18420"/>
        <label>1</label>
    </ligand>
</feature>
<evidence type="ECO:0000256" key="1">
    <source>
        <dbReference type="ARBA" id="ARBA00001936"/>
    </source>
</evidence>
<dbReference type="SUPFAM" id="SSF56059">
    <property type="entry name" value="Glutathione synthetase ATP-binding domain-like"/>
    <property type="match status" value="1"/>
</dbReference>
<dbReference type="Proteomes" id="UP000018766">
    <property type="component" value="Unassembled WGS sequence"/>
</dbReference>
<dbReference type="SUPFAM" id="SSF52440">
    <property type="entry name" value="PreATP-grasp domain"/>
    <property type="match status" value="1"/>
</dbReference>
<dbReference type="InterPro" id="IPR013815">
    <property type="entry name" value="ATP_grasp_subdomain_1"/>
</dbReference>
<dbReference type="InterPro" id="IPR005905">
    <property type="entry name" value="D_ala_D_ala"/>
</dbReference>
<dbReference type="InterPro" id="IPR000291">
    <property type="entry name" value="D-Ala_lig_Van_CS"/>
</dbReference>
<dbReference type="PROSITE" id="PS00843">
    <property type="entry name" value="DALA_DALA_LIGASE_1"/>
    <property type="match status" value="1"/>
</dbReference>
<sequence length="311" mass="34012">MKNLGKVGVLYGGISAERSVSLQSGQGVYEALKSKGVDAHLFDTGERSLADLAEQKFDRVFIALHGRFGEDGCTQGVLELLGIPYTGPGVMASSIAMDKIMTKRILLEKNLPTPRYYVARSEEDLHMAEEQLGLPMIVKPPHEGSTLGLKKVNVSQEISEAFELSKTYESELLAEQCIIGRELTVPVMGKGADAHALPIIEIIAPDGNYDFNNKYIANDTVYECPAKLSPELTAKIQEYCVQAYNAIGAEGWSRIDVMLDKNNQPWILEINTSPGMTSHSLVPMSAKANGMSYADLCVYLVETASTKVFKK</sequence>
<accession>V8G9E5</accession>
<evidence type="ECO:0000259" key="21">
    <source>
        <dbReference type="PROSITE" id="PS50975"/>
    </source>
</evidence>
<keyword evidence="11 19" id="KW-0460">Magnesium</keyword>
<evidence type="ECO:0000256" key="2">
    <source>
        <dbReference type="ARBA" id="ARBA00003921"/>
    </source>
</evidence>
<keyword evidence="9 20" id="KW-0547">Nucleotide-binding</keyword>
<dbReference type="Pfam" id="PF07478">
    <property type="entry name" value="Dala_Dala_lig_C"/>
    <property type="match status" value="1"/>
</dbReference>
<evidence type="ECO:0000256" key="5">
    <source>
        <dbReference type="ARBA" id="ARBA00012216"/>
    </source>
</evidence>
<gene>
    <name evidence="17" type="primary">ddl</name>
    <name evidence="22" type="ORF">V757_04845</name>
</gene>
<dbReference type="GO" id="GO:0005524">
    <property type="term" value="F:ATP binding"/>
    <property type="evidence" value="ECO:0007669"/>
    <property type="project" value="UniProtKB-UniRule"/>
</dbReference>
<proteinExistence type="inferred from homology"/>
<evidence type="ECO:0000256" key="10">
    <source>
        <dbReference type="ARBA" id="ARBA00022840"/>
    </source>
</evidence>
<dbReference type="GO" id="GO:0009252">
    <property type="term" value="P:peptidoglycan biosynthetic process"/>
    <property type="evidence" value="ECO:0007669"/>
    <property type="project" value="UniProtKB-UniRule"/>
</dbReference>
<dbReference type="EC" id="6.3.2.4" evidence="5 17"/>
<dbReference type="PANTHER" id="PTHR23132:SF23">
    <property type="entry name" value="D-ALANINE--D-ALANINE LIGASE B"/>
    <property type="match status" value="1"/>
</dbReference>
<evidence type="ECO:0000313" key="23">
    <source>
        <dbReference type="Proteomes" id="UP000018766"/>
    </source>
</evidence>
<feature type="active site" evidence="18">
    <location>
        <position position="17"/>
    </location>
</feature>
<keyword evidence="8 19" id="KW-0479">Metal-binding</keyword>
<dbReference type="PIRSF" id="PIRSF039102">
    <property type="entry name" value="Ddl/VanB"/>
    <property type="match status" value="1"/>
</dbReference>
<dbReference type="GO" id="GO:0046872">
    <property type="term" value="F:metal ion binding"/>
    <property type="evidence" value="ECO:0007669"/>
    <property type="project" value="UniProtKB-KW"/>
</dbReference>
<reference evidence="22 23" key="1">
    <citation type="submission" date="2013-11" db="EMBL/GenBank/DDBJ databases">
        <title>Genomic analysis of Pelistega sp. HM-7.</title>
        <authorList>
            <person name="Kumbhare S.V."/>
            <person name="Shetty S.A."/>
            <person name="Sharma O."/>
            <person name="Dhotre D.P."/>
        </authorList>
    </citation>
    <scope>NUCLEOTIDE SEQUENCE [LARGE SCALE GENOMIC DNA]</scope>
    <source>
        <strain evidence="22 23">HM-7</strain>
    </source>
</reference>
<dbReference type="GO" id="GO:0008360">
    <property type="term" value="P:regulation of cell shape"/>
    <property type="evidence" value="ECO:0007669"/>
    <property type="project" value="UniProtKB-KW"/>
</dbReference>
<evidence type="ECO:0000256" key="9">
    <source>
        <dbReference type="ARBA" id="ARBA00022741"/>
    </source>
</evidence>
<dbReference type="InterPro" id="IPR011761">
    <property type="entry name" value="ATP-grasp"/>
</dbReference>
<organism evidence="22 23">
    <name type="scientific">Pelistega indica</name>
    <dbReference type="NCBI Taxonomy" id="1414851"/>
    <lineage>
        <taxon>Bacteria</taxon>
        <taxon>Pseudomonadati</taxon>
        <taxon>Pseudomonadota</taxon>
        <taxon>Betaproteobacteria</taxon>
        <taxon>Burkholderiales</taxon>
        <taxon>Alcaligenaceae</taxon>
        <taxon>Pelistega</taxon>
    </lineage>
</organism>
<comment type="similarity">
    <text evidence="4 17">Belongs to the D-alanine--D-alanine ligase family.</text>
</comment>
<dbReference type="FunFam" id="3.30.470.20:FF:000008">
    <property type="entry name" value="D-alanine--D-alanine ligase"/>
    <property type="match status" value="1"/>
</dbReference>
<evidence type="ECO:0000256" key="15">
    <source>
        <dbReference type="ARBA" id="ARBA00023316"/>
    </source>
</evidence>
<dbReference type="RefSeq" id="WP_023950330.1">
    <property type="nucleotide sequence ID" value="NZ_AYSV01000068.1"/>
</dbReference>
<evidence type="ECO:0000256" key="16">
    <source>
        <dbReference type="ARBA" id="ARBA00047614"/>
    </source>
</evidence>
<evidence type="ECO:0000256" key="8">
    <source>
        <dbReference type="ARBA" id="ARBA00022723"/>
    </source>
</evidence>
<evidence type="ECO:0000256" key="3">
    <source>
        <dbReference type="ARBA" id="ARBA00004496"/>
    </source>
</evidence>
<dbReference type="Gene3D" id="3.30.470.20">
    <property type="entry name" value="ATP-grasp fold, B domain"/>
    <property type="match status" value="1"/>
</dbReference>
<comment type="caution">
    <text evidence="22">The sequence shown here is derived from an EMBL/GenBank/DDBJ whole genome shotgun (WGS) entry which is preliminary data.</text>
</comment>
<feature type="binding site" evidence="19">
    <location>
        <position position="271"/>
    </location>
    <ligand>
        <name>Mg(2+)</name>
        <dbReference type="ChEBI" id="CHEBI:18420"/>
        <label>2</label>
    </ligand>
</feature>
<feature type="active site" evidence="18">
    <location>
        <position position="145"/>
    </location>
</feature>
<dbReference type="Pfam" id="PF01820">
    <property type="entry name" value="Dala_Dala_lig_N"/>
    <property type="match status" value="1"/>
</dbReference>
<dbReference type="PROSITE" id="PS50975">
    <property type="entry name" value="ATP_GRASP"/>
    <property type="match status" value="1"/>
</dbReference>
<evidence type="ECO:0000256" key="7">
    <source>
        <dbReference type="ARBA" id="ARBA00022598"/>
    </source>
</evidence>
<dbReference type="OrthoDB" id="9813261at2"/>
<dbReference type="GO" id="GO:0005829">
    <property type="term" value="C:cytosol"/>
    <property type="evidence" value="ECO:0007669"/>
    <property type="project" value="TreeGrafter"/>
</dbReference>
<comment type="cofactor">
    <cofactor evidence="19">
        <name>Mg(2+)</name>
        <dbReference type="ChEBI" id="CHEBI:18420"/>
    </cofactor>
    <cofactor evidence="19">
        <name>Mn(2+)</name>
        <dbReference type="ChEBI" id="CHEBI:29035"/>
    </cofactor>
    <text evidence="19">Binds 2 magnesium or manganese ions per subunit.</text>
</comment>
<comment type="pathway">
    <text evidence="17">Cell wall biogenesis; peptidoglycan biosynthesis.</text>
</comment>
<feature type="binding site" evidence="19">
    <location>
        <position position="269"/>
    </location>
    <ligand>
        <name>Mg(2+)</name>
        <dbReference type="ChEBI" id="CHEBI:18420"/>
        <label>2</label>
    </ligand>
</feature>
<name>V8G9E5_9BURK</name>
<dbReference type="AlphaFoldDB" id="V8G9E5"/>
<evidence type="ECO:0000256" key="14">
    <source>
        <dbReference type="ARBA" id="ARBA00023211"/>
    </source>
</evidence>
<dbReference type="GO" id="GO:0071555">
    <property type="term" value="P:cell wall organization"/>
    <property type="evidence" value="ECO:0007669"/>
    <property type="project" value="UniProtKB-KW"/>
</dbReference>
<keyword evidence="7 17" id="KW-0436">Ligase</keyword>
<evidence type="ECO:0000256" key="12">
    <source>
        <dbReference type="ARBA" id="ARBA00022960"/>
    </source>
</evidence>
<protein>
    <recommendedName>
        <fullName evidence="5 17">D-alanine--D-alanine ligase</fullName>
        <ecNumber evidence="5 17">6.3.2.4</ecNumber>
    </recommendedName>
    <alternativeName>
        <fullName evidence="17">D-Ala-D-Ala ligase</fullName>
    </alternativeName>
    <alternativeName>
        <fullName evidence="17">D-alanylalanine synthetase</fullName>
    </alternativeName>
</protein>
<dbReference type="NCBIfam" id="TIGR01205">
    <property type="entry name" value="D_ala_D_alaTIGR"/>
    <property type="match status" value="1"/>
</dbReference>
<evidence type="ECO:0000256" key="13">
    <source>
        <dbReference type="ARBA" id="ARBA00022984"/>
    </source>
</evidence>
<dbReference type="NCBIfam" id="NF002378">
    <property type="entry name" value="PRK01372.1"/>
    <property type="match status" value="1"/>
</dbReference>
<keyword evidence="10 20" id="KW-0067">ATP-binding</keyword>
<feature type="active site" evidence="18">
    <location>
        <position position="280"/>
    </location>
</feature>
<keyword evidence="23" id="KW-1185">Reference proteome</keyword>
<comment type="subcellular location">
    <subcellularLocation>
        <location evidence="3 17">Cytoplasm</location>
    </subcellularLocation>
</comment>
<comment type="catalytic activity">
    <reaction evidence="16 17">
        <text>2 D-alanine + ATP = D-alanyl-D-alanine + ADP + phosphate + H(+)</text>
        <dbReference type="Rhea" id="RHEA:11224"/>
        <dbReference type="ChEBI" id="CHEBI:15378"/>
        <dbReference type="ChEBI" id="CHEBI:30616"/>
        <dbReference type="ChEBI" id="CHEBI:43474"/>
        <dbReference type="ChEBI" id="CHEBI:57416"/>
        <dbReference type="ChEBI" id="CHEBI:57822"/>
        <dbReference type="ChEBI" id="CHEBI:456216"/>
        <dbReference type="EC" id="6.3.2.4"/>
    </reaction>
</comment>
<dbReference type="Gene3D" id="3.30.1490.20">
    <property type="entry name" value="ATP-grasp fold, A domain"/>
    <property type="match status" value="1"/>
</dbReference>
<keyword evidence="13 17" id="KW-0573">Peptidoglycan synthesis</keyword>
<evidence type="ECO:0000256" key="4">
    <source>
        <dbReference type="ARBA" id="ARBA00010871"/>
    </source>
</evidence>
<keyword evidence="6 17" id="KW-0963">Cytoplasm</keyword>
<dbReference type="PANTHER" id="PTHR23132">
    <property type="entry name" value="D-ALANINE--D-ALANINE LIGASE"/>
    <property type="match status" value="1"/>
</dbReference>
<feature type="domain" description="ATP-grasp" evidence="21">
    <location>
        <begin position="103"/>
        <end position="302"/>
    </location>
</feature>
<feature type="binding site" evidence="19">
    <location>
        <position position="256"/>
    </location>
    <ligand>
        <name>Mg(2+)</name>
        <dbReference type="ChEBI" id="CHEBI:18420"/>
        <label>1</label>
    </ligand>
</feature>
<dbReference type="InterPro" id="IPR016185">
    <property type="entry name" value="PreATP-grasp_dom_sf"/>
</dbReference>
<keyword evidence="14 19" id="KW-0464">Manganese</keyword>
<dbReference type="PROSITE" id="PS00844">
    <property type="entry name" value="DALA_DALA_LIGASE_2"/>
    <property type="match status" value="1"/>
</dbReference>
<evidence type="ECO:0000313" key="22">
    <source>
        <dbReference type="EMBL" id="ETD72332.1"/>
    </source>
</evidence>
<comment type="function">
    <text evidence="2 17">Cell wall formation.</text>
</comment>
<dbReference type="EMBL" id="AYSV01000068">
    <property type="protein sequence ID" value="ETD72332.1"/>
    <property type="molecule type" value="Genomic_DNA"/>
</dbReference>
<dbReference type="InterPro" id="IPR011095">
    <property type="entry name" value="Dala_Dala_lig_C"/>
</dbReference>
<keyword evidence="12 17" id="KW-0133">Cell shape</keyword>
<dbReference type="GO" id="GO:0008716">
    <property type="term" value="F:D-alanine-D-alanine ligase activity"/>
    <property type="evidence" value="ECO:0007669"/>
    <property type="project" value="UniProtKB-UniRule"/>
</dbReference>
<dbReference type="Gene3D" id="3.40.50.20">
    <property type="match status" value="1"/>
</dbReference>
<evidence type="ECO:0000256" key="18">
    <source>
        <dbReference type="PIRSR" id="PIRSR039102-1"/>
    </source>
</evidence>
<evidence type="ECO:0000256" key="17">
    <source>
        <dbReference type="HAMAP-Rule" id="MF_00047"/>
    </source>
</evidence>
<evidence type="ECO:0000256" key="19">
    <source>
        <dbReference type="PIRSR" id="PIRSR039102-3"/>
    </source>
</evidence>
<evidence type="ECO:0000256" key="20">
    <source>
        <dbReference type="PROSITE-ProRule" id="PRU00409"/>
    </source>
</evidence>
<dbReference type="UniPathway" id="UPA00219"/>
<dbReference type="PATRIC" id="fig|1414851.3.peg.969"/>
<dbReference type="HAMAP" id="MF_00047">
    <property type="entry name" value="Dala_Dala_lig"/>
    <property type="match status" value="1"/>
</dbReference>
<keyword evidence="15 17" id="KW-0961">Cell wall biogenesis/degradation</keyword>
<comment type="cofactor">
    <cofactor evidence="1">
        <name>Mn(2+)</name>
        <dbReference type="ChEBI" id="CHEBI:29035"/>
    </cofactor>
</comment>